<feature type="transmembrane region" description="Helical" evidence="6">
    <location>
        <begin position="83"/>
        <end position="104"/>
    </location>
</feature>
<evidence type="ECO:0000256" key="2">
    <source>
        <dbReference type="ARBA" id="ARBA00022692"/>
    </source>
</evidence>
<accession>A0A7X2TEK2</accession>
<evidence type="ECO:0000313" key="7">
    <source>
        <dbReference type="EMBL" id="MSS57632.1"/>
    </source>
</evidence>
<evidence type="ECO:0000256" key="4">
    <source>
        <dbReference type="ARBA" id="ARBA00023136"/>
    </source>
</evidence>
<evidence type="ECO:0000313" key="8">
    <source>
        <dbReference type="Proteomes" id="UP000461880"/>
    </source>
</evidence>
<comment type="caution">
    <text evidence="7">The sequence shown here is derived from an EMBL/GenBank/DDBJ whole genome shotgun (WGS) entry which is preliminary data.</text>
</comment>
<dbReference type="InterPro" id="IPR019284">
    <property type="entry name" value="RP532"/>
</dbReference>
<keyword evidence="4 6" id="KW-0472">Membrane</keyword>
<dbReference type="InterPro" id="IPR036640">
    <property type="entry name" value="ABC1_TM_sf"/>
</dbReference>
<evidence type="ECO:0000256" key="1">
    <source>
        <dbReference type="ARBA" id="ARBA00004651"/>
    </source>
</evidence>
<keyword evidence="8" id="KW-1185">Reference proteome</keyword>
<proteinExistence type="predicted"/>
<keyword evidence="3 6" id="KW-1133">Transmembrane helix</keyword>
<keyword evidence="2 6" id="KW-0812">Transmembrane</keyword>
<evidence type="ECO:0000256" key="5">
    <source>
        <dbReference type="SAM" id="MobiDB-lite"/>
    </source>
</evidence>
<sequence length="147" mass="16285">MNMANKSKHPVVKNDNNVPESNTQATLVAQQYTGPIPMASELEKYEQVLPGAADRILKMAEKNNENEIDLRNKTLKYQARDTLLGTIFTFFTVFAFLAVGVYLVSIGKNVSSLGEWVSLIAGAGTIASSFLEIHRFLFPKKDKSDSE</sequence>
<feature type="compositionally biased region" description="Basic residues" evidence="5">
    <location>
        <begin position="1"/>
        <end position="11"/>
    </location>
</feature>
<comment type="subcellular location">
    <subcellularLocation>
        <location evidence="1">Cell membrane</location>
        <topology evidence="1">Multi-pass membrane protein</topology>
    </subcellularLocation>
</comment>
<organism evidence="7 8">
    <name type="scientific">Stecheria intestinalis</name>
    <dbReference type="NCBI Taxonomy" id="2606630"/>
    <lineage>
        <taxon>Bacteria</taxon>
        <taxon>Bacillati</taxon>
        <taxon>Bacillota</taxon>
        <taxon>Erysipelotrichia</taxon>
        <taxon>Erysipelotrichales</taxon>
        <taxon>Erysipelotrichaceae</taxon>
        <taxon>Stecheria</taxon>
    </lineage>
</organism>
<dbReference type="AlphaFoldDB" id="A0A7X2TEK2"/>
<evidence type="ECO:0000256" key="3">
    <source>
        <dbReference type="ARBA" id="ARBA00022989"/>
    </source>
</evidence>
<dbReference type="EMBL" id="VUMN01000002">
    <property type="protein sequence ID" value="MSS57632.1"/>
    <property type="molecule type" value="Genomic_DNA"/>
</dbReference>
<feature type="transmembrane region" description="Helical" evidence="6">
    <location>
        <begin position="116"/>
        <end position="138"/>
    </location>
</feature>
<reference evidence="7 8" key="1">
    <citation type="submission" date="2019-08" db="EMBL/GenBank/DDBJ databases">
        <title>In-depth cultivation of the pig gut microbiome towards novel bacterial diversity and tailored functional studies.</title>
        <authorList>
            <person name="Wylensek D."/>
            <person name="Hitch T.C.A."/>
            <person name="Clavel T."/>
        </authorList>
    </citation>
    <scope>NUCLEOTIDE SEQUENCE [LARGE SCALE GENOMIC DNA]</scope>
    <source>
        <strain evidence="7 8">Oil+RF-744-GAM-WT-6</strain>
    </source>
</reference>
<dbReference type="GO" id="GO:0005524">
    <property type="term" value="F:ATP binding"/>
    <property type="evidence" value="ECO:0007669"/>
    <property type="project" value="InterPro"/>
</dbReference>
<name>A0A7X2TEK2_9FIRM</name>
<feature type="region of interest" description="Disordered" evidence="5">
    <location>
        <begin position="1"/>
        <end position="20"/>
    </location>
</feature>
<dbReference type="Proteomes" id="UP000461880">
    <property type="component" value="Unassembled WGS sequence"/>
</dbReference>
<protein>
    <submittedName>
        <fullName evidence="7">DUF2335 domain-containing protein</fullName>
    </submittedName>
</protein>
<dbReference type="Pfam" id="PF10097">
    <property type="entry name" value="DUF2335"/>
    <property type="match status" value="1"/>
</dbReference>
<dbReference type="GO" id="GO:0005886">
    <property type="term" value="C:plasma membrane"/>
    <property type="evidence" value="ECO:0007669"/>
    <property type="project" value="UniProtKB-SubCell"/>
</dbReference>
<evidence type="ECO:0000256" key="6">
    <source>
        <dbReference type="SAM" id="Phobius"/>
    </source>
</evidence>
<gene>
    <name evidence="7" type="ORF">FYJ51_01740</name>
</gene>
<dbReference type="SUPFAM" id="SSF90123">
    <property type="entry name" value="ABC transporter transmembrane region"/>
    <property type="match status" value="1"/>
</dbReference>